<dbReference type="OrthoDB" id="9991839at2"/>
<gene>
    <name evidence="1" type="ORF">NCTC12722_01424</name>
</gene>
<name>A0A380W819_AFIFE</name>
<dbReference type="RefSeq" id="WP_115622212.1">
    <property type="nucleotide sequence ID" value="NZ_UFSI01000001.1"/>
</dbReference>
<dbReference type="Proteomes" id="UP000254343">
    <property type="component" value="Unassembled WGS sequence"/>
</dbReference>
<dbReference type="AlphaFoldDB" id="A0A380W819"/>
<proteinExistence type="predicted"/>
<reference evidence="1 2" key="1">
    <citation type="submission" date="2018-06" db="EMBL/GenBank/DDBJ databases">
        <authorList>
            <consortium name="Pathogen Informatics"/>
            <person name="Doyle S."/>
        </authorList>
    </citation>
    <scope>NUCLEOTIDE SEQUENCE [LARGE SCALE GENOMIC DNA]</scope>
    <source>
        <strain evidence="1 2">NCTC12722</strain>
    </source>
</reference>
<evidence type="ECO:0000313" key="1">
    <source>
        <dbReference type="EMBL" id="SUU84237.1"/>
    </source>
</evidence>
<sequence>MFPLLAFGGGVVNAIGKLMSGASSSAIDKLQSQVYGTNAEVSKTNAEILGTQADTAELGIGFAWAKERTQEARIEDAGRQTLASQRSFFAGNNLSSSYGSPLLIQALTAGKVQTDVNLTRAGAAIEAANAQTTAANIRGQVAGQEANSLSNLVSSIGMRIKGDADMTAGILGAGTALLSGAAGLSKGGFSFPSFGFNPVAGLTGA</sequence>
<dbReference type="EMBL" id="UIGB01000001">
    <property type="protein sequence ID" value="SUU84237.1"/>
    <property type="molecule type" value="Genomic_DNA"/>
</dbReference>
<protein>
    <submittedName>
        <fullName evidence="1">Uncharacterized protein</fullName>
    </submittedName>
</protein>
<organism evidence="1 2">
    <name type="scientific">Afipia felis</name>
    <name type="common">Cat scratch disease bacillus</name>
    <dbReference type="NCBI Taxonomy" id="1035"/>
    <lineage>
        <taxon>Bacteria</taxon>
        <taxon>Pseudomonadati</taxon>
        <taxon>Pseudomonadota</taxon>
        <taxon>Alphaproteobacteria</taxon>
        <taxon>Hyphomicrobiales</taxon>
        <taxon>Nitrobacteraceae</taxon>
        <taxon>Afipia</taxon>
    </lineage>
</organism>
<evidence type="ECO:0000313" key="2">
    <source>
        <dbReference type="Proteomes" id="UP000254343"/>
    </source>
</evidence>
<accession>A0A380W819</accession>